<name>A0A1G6Y424_9PROT</name>
<dbReference type="SUPFAM" id="SSF55785">
    <property type="entry name" value="PYP-like sensor domain (PAS domain)"/>
    <property type="match status" value="1"/>
</dbReference>
<dbReference type="Gene3D" id="3.30.450.20">
    <property type="entry name" value="PAS domain"/>
    <property type="match status" value="1"/>
</dbReference>
<dbReference type="PROSITE" id="PS50112">
    <property type="entry name" value="PAS"/>
    <property type="match status" value="1"/>
</dbReference>
<feature type="transmembrane region" description="Helical" evidence="1">
    <location>
        <begin position="217"/>
        <end position="238"/>
    </location>
</feature>
<dbReference type="PANTHER" id="PTHR35152:SF1">
    <property type="entry name" value="DOMAIN SIGNALLING PROTEIN, PUTATIVE (AFU_ORTHOLOGUE AFUA_5G11310)-RELATED"/>
    <property type="match status" value="1"/>
</dbReference>
<evidence type="ECO:0000313" key="5">
    <source>
        <dbReference type="Proteomes" id="UP000183685"/>
    </source>
</evidence>
<feature type="transmembrane region" description="Helical" evidence="1">
    <location>
        <begin position="79"/>
        <end position="106"/>
    </location>
</feature>
<sequence length="356" mass="38830">MIFEIYQCIVIEHDYRLVILAAMISLFASYTTMSLLQRAKEAEESARKHWGLLTAISAGSGVWATHFVAMIAYDPGMPVAFDVILTVLSVLVAIVVCGAGFAIWVLFRGILPLIIAGTVVGSGIASMHWVGMDAVRLQGTIHYDQPYLLLAVFLGVGFSSLTLYAMKSFNRQRYLLRGSFLFMAAICTLHFTAMTAVNVTYDPTVSVPTYAVPKVYIVLGVTLAAGLLLALTLASALIDRHMAKRFQEEARYLRDIVDAGTEGIVLLDDKGRILAANGPFLRLVGRRHQVIQGLMFKHCFRNLELDEDLLEAAEDSIERQAVAIHADGSERSVQVALNLQHGLAATSIVALVTAAT</sequence>
<feature type="domain" description="MHYT" evidence="3">
    <location>
        <begin position="13"/>
        <end position="200"/>
    </location>
</feature>
<dbReference type="NCBIfam" id="TIGR00229">
    <property type="entry name" value="sensory_box"/>
    <property type="match status" value="1"/>
</dbReference>
<protein>
    <submittedName>
        <fullName evidence="4">PAS domain S-box-containing protein</fullName>
    </submittedName>
</protein>
<proteinExistence type="predicted"/>
<evidence type="ECO:0000256" key="1">
    <source>
        <dbReference type="PROSITE-ProRule" id="PRU00244"/>
    </source>
</evidence>
<dbReference type="Proteomes" id="UP000183685">
    <property type="component" value="Unassembled WGS sequence"/>
</dbReference>
<dbReference type="STRING" id="637679.GCA_001550055_01133"/>
<accession>A0A1G6Y424</accession>
<organism evidence="4 5">
    <name type="scientific">Kordiimonas lacus</name>
    <dbReference type="NCBI Taxonomy" id="637679"/>
    <lineage>
        <taxon>Bacteria</taxon>
        <taxon>Pseudomonadati</taxon>
        <taxon>Pseudomonadota</taxon>
        <taxon>Alphaproteobacteria</taxon>
        <taxon>Kordiimonadales</taxon>
        <taxon>Kordiimonadaceae</taxon>
        <taxon>Kordiimonas</taxon>
    </lineage>
</organism>
<dbReference type="SMART" id="SM00091">
    <property type="entry name" value="PAS"/>
    <property type="match status" value="1"/>
</dbReference>
<gene>
    <name evidence="4" type="ORF">SAMN04488071_1452</name>
</gene>
<keyword evidence="1" id="KW-0472">Membrane</keyword>
<dbReference type="InterPro" id="IPR005330">
    <property type="entry name" value="MHYT_dom"/>
</dbReference>
<dbReference type="PROSITE" id="PS50924">
    <property type="entry name" value="MHYT"/>
    <property type="match status" value="1"/>
</dbReference>
<keyword evidence="5" id="KW-1185">Reference proteome</keyword>
<dbReference type="EMBL" id="FNAK01000003">
    <property type="protein sequence ID" value="SDD84356.1"/>
    <property type="molecule type" value="Genomic_DNA"/>
</dbReference>
<reference evidence="4 5" key="1">
    <citation type="submission" date="2016-10" db="EMBL/GenBank/DDBJ databases">
        <authorList>
            <person name="de Groot N.N."/>
        </authorList>
    </citation>
    <scope>NUCLEOTIDE SEQUENCE [LARGE SCALE GENOMIC DNA]</scope>
    <source>
        <strain evidence="4 5">CGMCC 1.9109</strain>
    </source>
</reference>
<dbReference type="PANTHER" id="PTHR35152">
    <property type="entry name" value="DOMAIN SIGNALLING PROTEIN, PUTATIVE (AFU_ORTHOLOGUE AFUA_5G11310)-RELATED"/>
    <property type="match status" value="1"/>
</dbReference>
<feature type="domain" description="PAS" evidence="2">
    <location>
        <begin position="249"/>
        <end position="320"/>
    </location>
</feature>
<dbReference type="InterPro" id="IPR035965">
    <property type="entry name" value="PAS-like_dom_sf"/>
</dbReference>
<dbReference type="OrthoDB" id="9781059at2"/>
<evidence type="ECO:0000259" key="2">
    <source>
        <dbReference type="PROSITE" id="PS50112"/>
    </source>
</evidence>
<dbReference type="Pfam" id="PF03707">
    <property type="entry name" value="MHYT"/>
    <property type="match status" value="2"/>
</dbReference>
<keyword evidence="1" id="KW-1133">Transmembrane helix</keyword>
<feature type="transmembrane region" description="Helical" evidence="1">
    <location>
        <begin position="49"/>
        <end position="73"/>
    </location>
</feature>
<dbReference type="RefSeq" id="WP_068302075.1">
    <property type="nucleotide sequence ID" value="NZ_FNAK01000003.1"/>
</dbReference>
<dbReference type="InterPro" id="IPR000014">
    <property type="entry name" value="PAS"/>
</dbReference>
<dbReference type="Pfam" id="PF13188">
    <property type="entry name" value="PAS_8"/>
    <property type="match status" value="1"/>
</dbReference>
<evidence type="ECO:0000259" key="3">
    <source>
        <dbReference type="PROSITE" id="PS50924"/>
    </source>
</evidence>
<keyword evidence="1" id="KW-0812">Transmembrane</keyword>
<evidence type="ECO:0000313" key="4">
    <source>
        <dbReference type="EMBL" id="SDD84356.1"/>
    </source>
</evidence>
<feature type="transmembrane region" description="Helical" evidence="1">
    <location>
        <begin position="147"/>
        <end position="166"/>
    </location>
</feature>
<feature type="transmembrane region" description="Helical" evidence="1">
    <location>
        <begin position="113"/>
        <end position="132"/>
    </location>
</feature>
<feature type="transmembrane region" description="Helical" evidence="1">
    <location>
        <begin position="15"/>
        <end position="37"/>
    </location>
</feature>
<dbReference type="GO" id="GO:0016020">
    <property type="term" value="C:membrane"/>
    <property type="evidence" value="ECO:0007669"/>
    <property type="project" value="UniProtKB-UniRule"/>
</dbReference>
<feature type="transmembrane region" description="Helical" evidence="1">
    <location>
        <begin position="178"/>
        <end position="197"/>
    </location>
</feature>
<dbReference type="AlphaFoldDB" id="A0A1G6Y424"/>